<proteinExistence type="predicted"/>
<gene>
    <name evidence="4" type="ORF">ERS852520_02706</name>
    <name evidence="5" type="ORF">RBI15_11490</name>
</gene>
<dbReference type="PANTHER" id="PTHR22916:SF51">
    <property type="entry name" value="GLYCOSYLTRANSFERASE EPSH-RELATED"/>
    <property type="match status" value="1"/>
</dbReference>
<dbReference type="Proteomes" id="UP001243496">
    <property type="component" value="Chromosome"/>
</dbReference>
<dbReference type="Pfam" id="PF00535">
    <property type="entry name" value="Glycos_transf_2"/>
    <property type="match status" value="1"/>
</dbReference>
<dbReference type="GO" id="GO:0016757">
    <property type="term" value="F:glycosyltransferase activity"/>
    <property type="evidence" value="ECO:0007669"/>
    <property type="project" value="UniProtKB-KW"/>
</dbReference>
<dbReference type="SUPFAM" id="SSF53448">
    <property type="entry name" value="Nucleotide-diphospho-sugar transferases"/>
    <property type="match status" value="1"/>
</dbReference>
<dbReference type="Proteomes" id="UP000095564">
    <property type="component" value="Unassembled WGS sequence"/>
</dbReference>
<dbReference type="PANTHER" id="PTHR22916">
    <property type="entry name" value="GLYCOSYLTRANSFERASE"/>
    <property type="match status" value="1"/>
</dbReference>
<evidence type="ECO:0000256" key="2">
    <source>
        <dbReference type="ARBA" id="ARBA00022679"/>
    </source>
</evidence>
<dbReference type="EC" id="2.4.-.-" evidence="5"/>
<evidence type="ECO:0000313" key="6">
    <source>
        <dbReference type="Proteomes" id="UP000095564"/>
    </source>
</evidence>
<evidence type="ECO:0000259" key="3">
    <source>
        <dbReference type="Pfam" id="PF00535"/>
    </source>
</evidence>
<evidence type="ECO:0000313" key="5">
    <source>
        <dbReference type="EMBL" id="WMD15990.1"/>
    </source>
</evidence>
<dbReference type="AlphaFoldDB" id="A0A174ST90"/>
<name>A0A174ST90_ANAHA</name>
<dbReference type="Gene3D" id="3.90.550.10">
    <property type="entry name" value="Spore Coat Polysaccharide Biosynthesis Protein SpsA, Chain A"/>
    <property type="match status" value="1"/>
</dbReference>
<evidence type="ECO:0000256" key="1">
    <source>
        <dbReference type="ARBA" id="ARBA00022676"/>
    </source>
</evidence>
<dbReference type="CDD" id="cd00761">
    <property type="entry name" value="Glyco_tranf_GTA_type"/>
    <property type="match status" value="1"/>
</dbReference>
<keyword evidence="2 4" id="KW-0808">Transferase</keyword>
<accession>A0A174ST90</accession>
<reference evidence="5" key="2">
    <citation type="submission" date="2023-08" db="EMBL/GenBank/DDBJ databases">
        <title>Complete Genome Sequences of butyrate producing Anaerostipes hadrus strains BA1 and GIF7 isolated from the terminal ileum of a healthy lean male.</title>
        <authorList>
            <person name="Low A."/>
            <person name="Sheludchenko M."/>
            <person name="Cheng H.E."/>
            <person name="Koh X.Q."/>
            <person name="Lee J."/>
        </authorList>
    </citation>
    <scope>NUCLEOTIDE SEQUENCE</scope>
    <source>
        <strain evidence="5">BA1</strain>
    </source>
</reference>
<keyword evidence="1 4" id="KW-0328">Glycosyltransferase</keyword>
<organism evidence="4 6">
    <name type="scientific">Anaerostipes hadrus</name>
    <dbReference type="NCBI Taxonomy" id="649756"/>
    <lineage>
        <taxon>Bacteria</taxon>
        <taxon>Bacillati</taxon>
        <taxon>Bacillota</taxon>
        <taxon>Clostridia</taxon>
        <taxon>Lachnospirales</taxon>
        <taxon>Lachnospiraceae</taxon>
        <taxon>Anaerostipes</taxon>
    </lineage>
</organism>
<feature type="domain" description="Glycosyltransferase 2-like" evidence="3">
    <location>
        <begin position="22"/>
        <end position="189"/>
    </location>
</feature>
<dbReference type="RefSeq" id="WP_242854567.1">
    <property type="nucleotide sequence ID" value="NZ_CP132968.1"/>
</dbReference>
<dbReference type="InterPro" id="IPR001173">
    <property type="entry name" value="Glyco_trans_2-like"/>
</dbReference>
<evidence type="ECO:0000313" key="4">
    <source>
        <dbReference type="EMBL" id="CUP97769.1"/>
    </source>
</evidence>
<dbReference type="InterPro" id="IPR029044">
    <property type="entry name" value="Nucleotide-diphossugar_trans"/>
</dbReference>
<reference evidence="4 6" key="1">
    <citation type="submission" date="2015-09" db="EMBL/GenBank/DDBJ databases">
        <authorList>
            <consortium name="Pathogen Informatics"/>
        </authorList>
    </citation>
    <scope>NUCLEOTIDE SEQUENCE [LARGE SCALE GENOMIC DNA]</scope>
    <source>
        <strain evidence="4 6">2789STDY5834908</strain>
    </source>
</reference>
<protein>
    <submittedName>
        <fullName evidence="5">Glycosyltransferase family 2 protein</fullName>
        <ecNumber evidence="5">2.4.-.-</ecNumber>
    </submittedName>
    <submittedName>
        <fullName evidence="4">PGL/p-HBAD biosynthesis glycosyltransferase Rv2957/MT3031</fullName>
        <ecNumber evidence="4">2.4.1.-</ecNumber>
    </submittedName>
</protein>
<dbReference type="EMBL" id="CZAU01000032">
    <property type="protein sequence ID" value="CUP97769.1"/>
    <property type="molecule type" value="Genomic_DNA"/>
</dbReference>
<sequence length="338" mass="39852">MDKKLYMHICCEKSMETNKKVSIVIPVYKAADTITRCVESLEKNTYKNLQIILVEDCSGNQTINVCKKLANTYDNVLCIENDQNHGVSYTRNQGLDYADGTYLMFVDSDDYVEADYVETMISVISCTGDENIMPVCGYVNHDEKKNERTDIFLPSNEQEDLKKSIQIMPELYENRMLQIIWNKIFRLDVIKQNHIRFKEEMFIGEDFRFLLEYMKAAKISGFFFVNKALCHYMRDNENSLMSRLSETKIQDSLDNFKVMYELMGKSADEIQKLIAEEKQKQLEYYAYTIMHDENMTTKEKKERIFQLPSDCAERLYKQQKALQRKEGIYRLKSKLLKK</sequence>
<dbReference type="EC" id="2.4.1.-" evidence="4"/>
<dbReference type="GeneID" id="92742022"/>
<dbReference type="EMBL" id="CP132968">
    <property type="protein sequence ID" value="WMD15990.1"/>
    <property type="molecule type" value="Genomic_DNA"/>
</dbReference>